<evidence type="ECO:0000259" key="22">
    <source>
        <dbReference type="SMART" id="SM00079"/>
    </source>
</evidence>
<comment type="subcellular location">
    <subcellularLocation>
        <location evidence="1">Cell membrane</location>
        <topology evidence="1">Multi-pass membrane protein</topology>
    </subcellularLocation>
    <subcellularLocation>
        <location evidence="18">Postsynaptic cell membrane</location>
    </subcellularLocation>
</comment>
<evidence type="ECO:0000256" key="18">
    <source>
        <dbReference type="ARBA" id="ARBA00034100"/>
    </source>
</evidence>
<dbReference type="PANTHER" id="PTHR18966">
    <property type="entry name" value="IONOTROPIC GLUTAMATE RECEPTOR"/>
    <property type="match status" value="1"/>
</dbReference>
<evidence type="ECO:0000256" key="11">
    <source>
        <dbReference type="ARBA" id="ARBA00023136"/>
    </source>
</evidence>
<keyword evidence="16" id="KW-1071">Ligand-gated ion channel</keyword>
<keyword evidence="8 21" id="KW-1133">Transmembrane helix</keyword>
<proteinExistence type="predicted"/>
<evidence type="ECO:0000256" key="4">
    <source>
        <dbReference type="ARBA" id="ARBA00022692"/>
    </source>
</evidence>
<comment type="catalytic activity">
    <reaction evidence="20">
        <text>Ca(2+)(in) = Ca(2+)(out)</text>
        <dbReference type="Rhea" id="RHEA:29671"/>
        <dbReference type="ChEBI" id="CHEBI:29108"/>
    </reaction>
</comment>
<dbReference type="AlphaFoldDB" id="A0A9N7Z7V4"/>
<keyword evidence="6" id="KW-0106">Calcium</keyword>
<dbReference type="GO" id="GO:0015276">
    <property type="term" value="F:ligand-gated monoatomic ion channel activity"/>
    <property type="evidence" value="ECO:0007669"/>
    <property type="project" value="InterPro"/>
</dbReference>
<keyword evidence="13" id="KW-0675">Receptor</keyword>
<evidence type="ECO:0000256" key="10">
    <source>
        <dbReference type="ARBA" id="ARBA00023065"/>
    </source>
</evidence>
<dbReference type="SUPFAM" id="SSF53850">
    <property type="entry name" value="Periplasmic binding protein-like II"/>
    <property type="match status" value="1"/>
</dbReference>
<keyword evidence="12" id="KW-1015">Disulfide bond</keyword>
<evidence type="ECO:0000256" key="12">
    <source>
        <dbReference type="ARBA" id="ARBA00023157"/>
    </source>
</evidence>
<evidence type="ECO:0000256" key="19">
    <source>
        <dbReference type="ARBA" id="ARBA00036239"/>
    </source>
</evidence>
<dbReference type="Proteomes" id="UP001153269">
    <property type="component" value="Unassembled WGS sequence"/>
</dbReference>
<organism evidence="23 24">
    <name type="scientific">Pleuronectes platessa</name>
    <name type="common">European plaice</name>
    <dbReference type="NCBI Taxonomy" id="8262"/>
    <lineage>
        <taxon>Eukaryota</taxon>
        <taxon>Metazoa</taxon>
        <taxon>Chordata</taxon>
        <taxon>Craniata</taxon>
        <taxon>Vertebrata</taxon>
        <taxon>Euteleostomi</taxon>
        <taxon>Actinopterygii</taxon>
        <taxon>Neopterygii</taxon>
        <taxon>Teleostei</taxon>
        <taxon>Neoteleostei</taxon>
        <taxon>Acanthomorphata</taxon>
        <taxon>Carangaria</taxon>
        <taxon>Pleuronectiformes</taxon>
        <taxon>Pleuronectoidei</taxon>
        <taxon>Pleuronectidae</taxon>
        <taxon>Pleuronectes</taxon>
    </lineage>
</organism>
<evidence type="ECO:0000256" key="2">
    <source>
        <dbReference type="ARBA" id="ARBA00022448"/>
    </source>
</evidence>
<evidence type="ECO:0000256" key="1">
    <source>
        <dbReference type="ARBA" id="ARBA00004651"/>
    </source>
</evidence>
<evidence type="ECO:0000256" key="16">
    <source>
        <dbReference type="ARBA" id="ARBA00023286"/>
    </source>
</evidence>
<keyword evidence="15" id="KW-0628">Postsynaptic cell membrane</keyword>
<dbReference type="GO" id="GO:0045211">
    <property type="term" value="C:postsynaptic membrane"/>
    <property type="evidence" value="ECO:0007669"/>
    <property type="project" value="UniProtKB-SubCell"/>
</dbReference>
<sequence length="300" mass="33895">MSGWQMVISCVFVTYQVRSRDSAAPIGAFMWPLHWSMWVGIFVTLHLTALFLTLYEWNSPFGMTPHGRNRLRVFSYSSALNLCYAILFGRTVATKSDTELKTRRQGKEGKQGEEGRFLMNLWAIFCLLVLSSYTANLAAVMVGEKTFEQVSGIHDDKLHHPSMGFRFGTVRESSAEDYMKKSFPEMHDYMRRYNQPTTPEGVHMLKTDPPTLDAFIMDKALLDFEVSIDADCKLLTVGKPFAIEEGTPPLAPISDGIGSSPPGDPQRIRGISNRWMDDGRWGTCCPIRTSYRRNTLNAPT</sequence>
<evidence type="ECO:0000256" key="14">
    <source>
        <dbReference type="ARBA" id="ARBA00023180"/>
    </source>
</evidence>
<reference evidence="23" key="1">
    <citation type="submission" date="2020-03" db="EMBL/GenBank/DDBJ databases">
        <authorList>
            <person name="Weist P."/>
        </authorList>
    </citation>
    <scope>NUCLEOTIDE SEQUENCE</scope>
</reference>
<dbReference type="InterPro" id="IPR015683">
    <property type="entry name" value="Ionotropic_Glu_rcpt"/>
</dbReference>
<feature type="domain" description="Ionotropic glutamate receptor C-terminal" evidence="22">
    <location>
        <begin position="70"/>
        <end position="278"/>
    </location>
</feature>
<gene>
    <name evidence="23" type="ORF">PLEPLA_LOCUS39641</name>
</gene>
<evidence type="ECO:0000256" key="20">
    <source>
        <dbReference type="ARBA" id="ARBA00036634"/>
    </source>
</evidence>
<comment type="caution">
    <text evidence="23">The sequence shown here is derived from an EMBL/GenBank/DDBJ whole genome shotgun (WGS) entry which is preliminary data.</text>
</comment>
<keyword evidence="14" id="KW-0325">Glycoprotein</keyword>
<keyword evidence="3" id="KW-1003">Cell membrane</keyword>
<evidence type="ECO:0000256" key="3">
    <source>
        <dbReference type="ARBA" id="ARBA00022475"/>
    </source>
</evidence>
<keyword evidence="5" id="KW-0732">Signal</keyword>
<feature type="transmembrane region" description="Helical" evidence="21">
    <location>
        <begin position="35"/>
        <end position="52"/>
    </location>
</feature>
<dbReference type="InterPro" id="IPR001320">
    <property type="entry name" value="Iontro_rcpt_C"/>
</dbReference>
<evidence type="ECO:0000256" key="15">
    <source>
        <dbReference type="ARBA" id="ARBA00023257"/>
    </source>
</evidence>
<evidence type="ECO:0000256" key="13">
    <source>
        <dbReference type="ARBA" id="ARBA00023170"/>
    </source>
</evidence>
<feature type="transmembrane region" description="Helical" evidence="21">
    <location>
        <begin position="121"/>
        <end position="142"/>
    </location>
</feature>
<evidence type="ECO:0000256" key="5">
    <source>
        <dbReference type="ARBA" id="ARBA00022729"/>
    </source>
</evidence>
<keyword evidence="9" id="KW-0770">Synapse</keyword>
<dbReference type="Pfam" id="PF00060">
    <property type="entry name" value="Lig_chan"/>
    <property type="match status" value="1"/>
</dbReference>
<comment type="catalytic activity">
    <reaction evidence="19">
        <text>Na(+)(in) = Na(+)(out)</text>
        <dbReference type="Rhea" id="RHEA:34963"/>
        <dbReference type="ChEBI" id="CHEBI:29101"/>
    </reaction>
</comment>
<keyword evidence="11 21" id="KW-0472">Membrane</keyword>
<evidence type="ECO:0000256" key="21">
    <source>
        <dbReference type="SAM" id="Phobius"/>
    </source>
</evidence>
<feature type="transmembrane region" description="Helical" evidence="21">
    <location>
        <begin position="73"/>
        <end position="93"/>
    </location>
</feature>
<evidence type="ECO:0000313" key="24">
    <source>
        <dbReference type="Proteomes" id="UP001153269"/>
    </source>
</evidence>
<keyword evidence="4 21" id="KW-0812">Transmembrane</keyword>
<keyword evidence="10" id="KW-0406">Ion transport</keyword>
<dbReference type="EMBL" id="CADEAL010004107">
    <property type="protein sequence ID" value="CAB1451904.1"/>
    <property type="molecule type" value="Genomic_DNA"/>
</dbReference>
<dbReference type="Gene3D" id="3.40.190.10">
    <property type="entry name" value="Periplasmic binding protein-like II"/>
    <property type="match status" value="1"/>
</dbReference>
<evidence type="ECO:0000313" key="23">
    <source>
        <dbReference type="EMBL" id="CAB1451904.1"/>
    </source>
</evidence>
<protein>
    <recommendedName>
        <fullName evidence="22">Ionotropic glutamate receptor C-terminal domain-containing protein</fullName>
    </recommendedName>
</protein>
<evidence type="ECO:0000256" key="8">
    <source>
        <dbReference type="ARBA" id="ARBA00022989"/>
    </source>
</evidence>
<evidence type="ECO:0000256" key="6">
    <source>
        <dbReference type="ARBA" id="ARBA00022837"/>
    </source>
</evidence>
<evidence type="ECO:0000256" key="17">
    <source>
        <dbReference type="ARBA" id="ARBA00023303"/>
    </source>
</evidence>
<dbReference type="SMART" id="SM00079">
    <property type="entry name" value="PBPe"/>
    <property type="match status" value="1"/>
</dbReference>
<name>A0A9N7Z7V4_PLEPL</name>
<dbReference type="FunFam" id="3.40.190.10:FF:000045">
    <property type="entry name" value="Putative glutamate receptor ionotropic NMDA 3A"/>
    <property type="match status" value="1"/>
</dbReference>
<evidence type="ECO:0000256" key="7">
    <source>
        <dbReference type="ARBA" id="ARBA00022842"/>
    </source>
</evidence>
<accession>A0A9N7Z7V4</accession>
<keyword evidence="17" id="KW-0407">Ion channel</keyword>
<keyword evidence="2" id="KW-0813">Transport</keyword>
<keyword evidence="24" id="KW-1185">Reference proteome</keyword>
<evidence type="ECO:0000256" key="9">
    <source>
        <dbReference type="ARBA" id="ARBA00023018"/>
    </source>
</evidence>
<keyword evidence="7" id="KW-0460">Magnesium</keyword>